<gene>
    <name evidence="1" type="ORF">CEXT_7721</name>
</gene>
<dbReference type="Proteomes" id="UP001054945">
    <property type="component" value="Unassembled WGS sequence"/>
</dbReference>
<protein>
    <submittedName>
        <fullName evidence="1">Uncharacterized protein</fullName>
    </submittedName>
</protein>
<dbReference type="EMBL" id="BPLR01001174">
    <property type="protein sequence ID" value="GIZ00562.1"/>
    <property type="molecule type" value="Genomic_DNA"/>
</dbReference>
<sequence length="228" mass="25935">MRSHVVMHEHNARGSAVYAFCSGLGADSGFEPDTSSMLVGHITKGTGLSSKCTLCPTPVRDRKGINLIGLEKKEKKRCHPCFATDKTAFVDSAEKIERSCLPFITHDTPCGGENKVMSNYDDVCPRLDLGKVNASNIGEQRKERLFWDMGTLGGYNVWIINTYIIHPHNEYRDDEYVIHPHTEYRDDEYIIPTYMSANLILNKGMMNIIQPHTEYRDNDSHTEYRMNT</sequence>
<name>A0AAV4Y350_CAEEX</name>
<accession>A0AAV4Y350</accession>
<evidence type="ECO:0000313" key="2">
    <source>
        <dbReference type="Proteomes" id="UP001054945"/>
    </source>
</evidence>
<proteinExistence type="predicted"/>
<organism evidence="1 2">
    <name type="scientific">Caerostris extrusa</name>
    <name type="common">Bark spider</name>
    <name type="synonym">Caerostris bankana</name>
    <dbReference type="NCBI Taxonomy" id="172846"/>
    <lineage>
        <taxon>Eukaryota</taxon>
        <taxon>Metazoa</taxon>
        <taxon>Ecdysozoa</taxon>
        <taxon>Arthropoda</taxon>
        <taxon>Chelicerata</taxon>
        <taxon>Arachnida</taxon>
        <taxon>Araneae</taxon>
        <taxon>Araneomorphae</taxon>
        <taxon>Entelegynae</taxon>
        <taxon>Araneoidea</taxon>
        <taxon>Araneidae</taxon>
        <taxon>Caerostris</taxon>
    </lineage>
</organism>
<dbReference type="AlphaFoldDB" id="A0AAV4Y350"/>
<evidence type="ECO:0000313" key="1">
    <source>
        <dbReference type="EMBL" id="GIZ00562.1"/>
    </source>
</evidence>
<comment type="caution">
    <text evidence="1">The sequence shown here is derived from an EMBL/GenBank/DDBJ whole genome shotgun (WGS) entry which is preliminary data.</text>
</comment>
<keyword evidence="2" id="KW-1185">Reference proteome</keyword>
<reference evidence="1 2" key="1">
    <citation type="submission" date="2021-06" db="EMBL/GenBank/DDBJ databases">
        <title>Caerostris extrusa draft genome.</title>
        <authorList>
            <person name="Kono N."/>
            <person name="Arakawa K."/>
        </authorList>
    </citation>
    <scope>NUCLEOTIDE SEQUENCE [LARGE SCALE GENOMIC DNA]</scope>
</reference>